<dbReference type="CDD" id="cd04730">
    <property type="entry name" value="NPD_like"/>
    <property type="match status" value="1"/>
</dbReference>
<gene>
    <name evidence="4" type="ORF">SAMN05216476_4100</name>
</gene>
<keyword evidence="4" id="KW-0223">Dioxygenase</keyword>
<accession>A0AAX2DHH0</accession>
<dbReference type="GeneID" id="76214153"/>
<reference evidence="4 5" key="1">
    <citation type="submission" date="2016-10" db="EMBL/GenBank/DDBJ databases">
        <authorList>
            <person name="Varghese N."/>
            <person name="Submissions S."/>
        </authorList>
    </citation>
    <scope>NUCLEOTIDE SEQUENCE [LARGE SCALE GENOMIC DNA]</scope>
    <source>
        <strain evidence="4 5">DSM 16733</strain>
    </source>
</reference>
<dbReference type="GO" id="GO:0051213">
    <property type="term" value="F:dioxygenase activity"/>
    <property type="evidence" value="ECO:0007669"/>
    <property type="project" value="UniProtKB-KW"/>
</dbReference>
<dbReference type="AlphaFoldDB" id="A0AAX2DHH0"/>
<evidence type="ECO:0000256" key="3">
    <source>
        <dbReference type="ARBA" id="ARBA00023002"/>
    </source>
</evidence>
<dbReference type="PANTHER" id="PTHR32332">
    <property type="entry name" value="2-NITROPROPANE DIOXYGENASE"/>
    <property type="match status" value="1"/>
</dbReference>
<keyword evidence="5" id="KW-1185">Reference proteome</keyword>
<keyword evidence="1" id="KW-0285">Flavoprotein</keyword>
<evidence type="ECO:0000256" key="1">
    <source>
        <dbReference type="ARBA" id="ARBA00022630"/>
    </source>
</evidence>
<dbReference type="RefSeq" id="WP_144402720.1">
    <property type="nucleotide sequence ID" value="NZ_CAKKMJ010000011.1"/>
</dbReference>
<evidence type="ECO:0000256" key="2">
    <source>
        <dbReference type="ARBA" id="ARBA00022643"/>
    </source>
</evidence>
<evidence type="ECO:0000313" key="5">
    <source>
        <dbReference type="Proteomes" id="UP000183772"/>
    </source>
</evidence>
<keyword evidence="3" id="KW-0560">Oxidoreductase</keyword>
<dbReference type="GO" id="GO:0018580">
    <property type="term" value="F:nitronate monooxygenase activity"/>
    <property type="evidence" value="ECO:0007669"/>
    <property type="project" value="InterPro"/>
</dbReference>
<protein>
    <submittedName>
        <fullName evidence="4">NAD(P)H-dependent flavin oxidoreductase YrpB, nitropropane dioxygenase family</fullName>
    </submittedName>
</protein>
<dbReference type="EMBL" id="LT629790">
    <property type="protein sequence ID" value="SDU66327.1"/>
    <property type="molecule type" value="Genomic_DNA"/>
</dbReference>
<proteinExistence type="predicted"/>
<dbReference type="PANTHER" id="PTHR32332:SF20">
    <property type="entry name" value="2-NITROPROPANE DIOXYGENASE-LIKE PROTEIN"/>
    <property type="match status" value="1"/>
</dbReference>
<keyword evidence="2" id="KW-0288">FMN</keyword>
<dbReference type="InterPro" id="IPR013785">
    <property type="entry name" value="Aldolase_TIM"/>
</dbReference>
<organism evidence="4 5">
    <name type="scientific">Pseudomonas mediterranea</name>
    <dbReference type="NCBI Taxonomy" id="183795"/>
    <lineage>
        <taxon>Bacteria</taxon>
        <taxon>Pseudomonadati</taxon>
        <taxon>Pseudomonadota</taxon>
        <taxon>Gammaproteobacteria</taxon>
        <taxon>Pseudomonadales</taxon>
        <taxon>Pseudomonadaceae</taxon>
        <taxon>Pseudomonas</taxon>
    </lineage>
</organism>
<name>A0AAX2DHH0_9PSED</name>
<dbReference type="SUPFAM" id="SSF51412">
    <property type="entry name" value="Inosine monophosphate dehydrogenase (IMPDH)"/>
    <property type="match status" value="1"/>
</dbReference>
<dbReference type="Gene3D" id="3.20.20.70">
    <property type="entry name" value="Aldolase class I"/>
    <property type="match status" value="1"/>
</dbReference>
<dbReference type="InterPro" id="IPR004136">
    <property type="entry name" value="NMO"/>
</dbReference>
<dbReference type="Pfam" id="PF03060">
    <property type="entry name" value="NMO"/>
    <property type="match status" value="2"/>
</dbReference>
<evidence type="ECO:0000313" key="4">
    <source>
        <dbReference type="EMBL" id="SDU66327.1"/>
    </source>
</evidence>
<dbReference type="Proteomes" id="UP000183772">
    <property type="component" value="Chromosome I"/>
</dbReference>
<sequence length="346" mass="37423">MTVATLKTRFSSRYEIPYPVVQAGMAFASMTEVLPVAVSEAGGIGTIANVGSLPPEILEHVWQAARRLTSRPLSINLITYYVNPSIIDTIVRLRPLSVSFHWGRPNPEWVKLLKGAGVEVWEQVGSVAEALRAVEDGIDVVIVQGSEAGGHNYGESSLLTLLPAVRDAVGPEPMLLAAGGIVDGRSLAAALMLGADGVWVGTRYLASVESEAHPEWKRRLLSARAVDTCCTHIFGRQDPLFNPIRVLRNKVVEEWNDRVDEAPLDDQGSPGIIGSMELFGQVVPLQRFQNMAPMLSAEGDLDEFPLLSGEGVEMIRDIPTAAEITHRLVAEALTVLNGFELSGVTK</sequence>